<comment type="function">
    <text evidence="9">Converts adenosine-3',5'-bisphosphate (PAP) to AMP.</text>
</comment>
<feature type="binding site" evidence="9">
    <location>
        <position position="67"/>
    </location>
    <ligand>
        <name>substrate</name>
    </ligand>
</feature>
<comment type="subcellular location">
    <subcellularLocation>
        <location evidence="9">Cell inner membrane</location>
        <topology evidence="9">Peripheral membrane protein</topology>
        <orientation evidence="9">Cytoplasmic side</orientation>
    </subcellularLocation>
</comment>
<evidence type="ECO:0000256" key="6">
    <source>
        <dbReference type="ARBA" id="ARBA00022801"/>
    </source>
</evidence>
<evidence type="ECO:0000256" key="3">
    <source>
        <dbReference type="ARBA" id="ARBA00022475"/>
    </source>
</evidence>
<protein>
    <recommendedName>
        <fullName evidence="9">3'(2'),5'-bisphosphate nucleotidase CysQ</fullName>
        <ecNumber evidence="9">3.1.3.7</ecNumber>
    </recommendedName>
    <alternativeName>
        <fullName evidence="9">3'(2'),5-bisphosphonucleoside 3'(2')-phosphohydrolase</fullName>
    </alternativeName>
    <alternativeName>
        <fullName evidence="9">3'-phosphoadenosine 5'-phosphate phosphatase</fullName>
        <shortName evidence="9">PAP phosphatase</shortName>
    </alternativeName>
</protein>
<feature type="binding site" evidence="9">
    <location>
        <position position="214"/>
    </location>
    <ligand>
        <name>substrate</name>
    </ligand>
</feature>
<evidence type="ECO:0000256" key="4">
    <source>
        <dbReference type="ARBA" id="ARBA00022519"/>
    </source>
</evidence>
<evidence type="ECO:0000313" key="12">
    <source>
        <dbReference type="Proteomes" id="UP000001235"/>
    </source>
</evidence>
<keyword evidence="3 9" id="KW-1003">Cell membrane</keyword>
<dbReference type="SUPFAM" id="SSF56655">
    <property type="entry name" value="Carbohydrate phosphatase"/>
    <property type="match status" value="1"/>
</dbReference>
<feature type="binding site" evidence="10">
    <location>
        <position position="67"/>
    </location>
    <ligand>
        <name>Mg(2+)</name>
        <dbReference type="ChEBI" id="CHEBI:18420"/>
        <label>1</label>
        <note>catalytic</note>
    </ligand>
</feature>
<dbReference type="GO" id="GO:0005886">
    <property type="term" value="C:plasma membrane"/>
    <property type="evidence" value="ECO:0007669"/>
    <property type="project" value="UniProtKB-SubCell"/>
</dbReference>
<dbReference type="OrthoDB" id="9785695at2"/>
<evidence type="ECO:0000256" key="9">
    <source>
        <dbReference type="HAMAP-Rule" id="MF_02095"/>
    </source>
</evidence>
<comment type="catalytic activity">
    <reaction evidence="1 9">
        <text>adenosine 3',5'-bisphosphate + H2O = AMP + phosphate</text>
        <dbReference type="Rhea" id="RHEA:10040"/>
        <dbReference type="ChEBI" id="CHEBI:15377"/>
        <dbReference type="ChEBI" id="CHEBI:43474"/>
        <dbReference type="ChEBI" id="CHEBI:58343"/>
        <dbReference type="ChEBI" id="CHEBI:456215"/>
        <dbReference type="EC" id="3.1.3.7"/>
    </reaction>
</comment>
<comment type="similarity">
    <text evidence="2 9">Belongs to the inositol monophosphatase superfamily. CysQ family.</text>
</comment>
<feature type="binding site" evidence="9">
    <location>
        <position position="89"/>
    </location>
    <ligand>
        <name>Mg(2+)</name>
        <dbReference type="ChEBI" id="CHEBI:18420"/>
        <label>1</label>
    </ligand>
</feature>
<reference evidence="11 12" key="1">
    <citation type="submission" date="2010-08" db="EMBL/GenBank/DDBJ databases">
        <title>Complete sequence of Gallionella capsiferriformans ES-2.</title>
        <authorList>
            <consortium name="US DOE Joint Genome Institute"/>
            <person name="Lucas S."/>
            <person name="Copeland A."/>
            <person name="Lapidus A."/>
            <person name="Cheng J.-F."/>
            <person name="Bruce D."/>
            <person name="Goodwin L."/>
            <person name="Pitluck S."/>
            <person name="Chertkov O."/>
            <person name="Davenport K.W."/>
            <person name="Detter J.C."/>
            <person name="Han C."/>
            <person name="Tapia R."/>
            <person name="Land M."/>
            <person name="Hauser L."/>
            <person name="Chang Y.-J."/>
            <person name="Jeffries C."/>
            <person name="Kyrpides N."/>
            <person name="Ivanova N."/>
            <person name="Mikhailova N."/>
            <person name="Shelobolina E.S."/>
            <person name="Picardal F."/>
            <person name="Roden E."/>
            <person name="Emerson D."/>
            <person name="Woyke T."/>
        </authorList>
    </citation>
    <scope>NUCLEOTIDE SEQUENCE [LARGE SCALE GENOMIC DNA]</scope>
    <source>
        <strain evidence="11 12">ES-2</strain>
    </source>
</reference>
<feature type="binding site" evidence="9 10">
    <location>
        <position position="90"/>
    </location>
    <ligand>
        <name>Mg(2+)</name>
        <dbReference type="ChEBI" id="CHEBI:18420"/>
        <label>2</label>
    </ligand>
</feature>
<dbReference type="InterPro" id="IPR020550">
    <property type="entry name" value="Inositol_monophosphatase_CS"/>
</dbReference>
<feature type="binding site" evidence="9">
    <location>
        <position position="87"/>
    </location>
    <ligand>
        <name>Mg(2+)</name>
        <dbReference type="ChEBI" id="CHEBI:18420"/>
        <label>2</label>
    </ligand>
</feature>
<evidence type="ECO:0000256" key="2">
    <source>
        <dbReference type="ARBA" id="ARBA00005289"/>
    </source>
</evidence>
<sequence>MFEKLLPQVVAIAVKAGQAIMEIYADPANVVMTKADDSPLTQADLAADKVIKAGLENLQLGWPVLSEESAEIPYETRKNWPCFWLVDPLDGTKEFIKRNGEFTVNIALIENGEPVLGVVYAPVLDVCYFAARGVGAFIKRGAQASQPVGAKAALPGEVLKIVASRSHADERTAALLVKLGEYECISMGSSLKLCLVAEGAAHLYPRLGPTMEWDTAAAHAVVACAGGRVCDWTGAELSYNKPDLHNPEFLVIAEQDTKLLAKLIA</sequence>
<dbReference type="EC" id="3.1.3.7" evidence="9"/>
<dbReference type="Proteomes" id="UP000001235">
    <property type="component" value="Chromosome"/>
</dbReference>
<evidence type="ECO:0000313" key="11">
    <source>
        <dbReference type="EMBL" id="ADL55195.1"/>
    </source>
</evidence>
<feature type="binding site" evidence="10">
    <location>
        <position position="89"/>
    </location>
    <ligand>
        <name>Mg(2+)</name>
        <dbReference type="ChEBI" id="CHEBI:18420"/>
        <label>1</label>
        <note>catalytic</note>
    </ligand>
</feature>
<gene>
    <name evidence="9" type="primary">cysQ</name>
    <name evidence="11" type="ordered locus">Galf_1167</name>
</gene>
<dbReference type="Gene3D" id="3.40.190.80">
    <property type="match status" value="1"/>
</dbReference>
<dbReference type="STRING" id="395494.Galf_1167"/>
<organism evidence="11 12">
    <name type="scientific">Gallionella capsiferriformans (strain ES-2)</name>
    <name type="common">Gallionella ferruginea capsiferriformans (strain ES-2)</name>
    <dbReference type="NCBI Taxonomy" id="395494"/>
    <lineage>
        <taxon>Bacteria</taxon>
        <taxon>Pseudomonadati</taxon>
        <taxon>Pseudomonadota</taxon>
        <taxon>Betaproteobacteria</taxon>
        <taxon>Nitrosomonadales</taxon>
        <taxon>Gallionellaceae</taxon>
        <taxon>Gallionella</taxon>
    </lineage>
</organism>
<dbReference type="FunFam" id="3.40.190.80:FF:000005">
    <property type="entry name" value="3'(2'),5'-bisphosphate nucleotidase CysQ"/>
    <property type="match status" value="1"/>
</dbReference>
<keyword evidence="12" id="KW-1185">Reference proteome</keyword>
<dbReference type="HOGENOM" id="CLU_044118_3_0_4"/>
<dbReference type="Gene3D" id="3.30.540.10">
    <property type="entry name" value="Fructose-1,6-Bisphosphatase, subunit A, domain 1"/>
    <property type="match status" value="1"/>
</dbReference>
<proteinExistence type="inferred from homology"/>
<keyword evidence="5 9" id="KW-0479">Metal-binding</keyword>
<dbReference type="AlphaFoldDB" id="D9SF98"/>
<dbReference type="GO" id="GO:0000103">
    <property type="term" value="P:sulfate assimilation"/>
    <property type="evidence" value="ECO:0007669"/>
    <property type="project" value="TreeGrafter"/>
</dbReference>
<dbReference type="PROSITE" id="PS00630">
    <property type="entry name" value="IMP_2"/>
    <property type="match status" value="1"/>
</dbReference>
<keyword evidence="6 9" id="KW-0378">Hydrolase</keyword>
<dbReference type="CDD" id="cd01638">
    <property type="entry name" value="CysQ"/>
    <property type="match status" value="1"/>
</dbReference>
<dbReference type="InterPro" id="IPR020583">
    <property type="entry name" value="Inositol_monoP_metal-BS"/>
</dbReference>
<evidence type="ECO:0000256" key="1">
    <source>
        <dbReference type="ARBA" id="ARBA00001625"/>
    </source>
</evidence>
<dbReference type="GO" id="GO:0000287">
    <property type="term" value="F:magnesium ion binding"/>
    <property type="evidence" value="ECO:0007669"/>
    <property type="project" value="UniProtKB-UniRule"/>
</dbReference>
<dbReference type="eggNOG" id="COG1218">
    <property type="taxonomic scope" value="Bacteria"/>
</dbReference>
<dbReference type="InterPro" id="IPR006240">
    <property type="entry name" value="CysQ"/>
</dbReference>
<evidence type="ECO:0000256" key="7">
    <source>
        <dbReference type="ARBA" id="ARBA00022842"/>
    </source>
</evidence>
<feature type="binding site" evidence="10">
    <location>
        <position position="87"/>
    </location>
    <ligand>
        <name>Mg(2+)</name>
        <dbReference type="ChEBI" id="CHEBI:18420"/>
        <label>1</label>
        <note>catalytic</note>
    </ligand>
</feature>
<dbReference type="GO" id="GO:0050427">
    <property type="term" value="P:3'-phosphoadenosine 5'-phosphosulfate metabolic process"/>
    <property type="evidence" value="ECO:0007669"/>
    <property type="project" value="TreeGrafter"/>
</dbReference>
<dbReference type="GO" id="GO:0046854">
    <property type="term" value="P:phosphatidylinositol phosphate biosynthetic process"/>
    <property type="evidence" value="ECO:0007669"/>
    <property type="project" value="InterPro"/>
</dbReference>
<feature type="binding site" evidence="9">
    <location>
        <position position="67"/>
    </location>
    <ligand>
        <name>Mg(2+)</name>
        <dbReference type="ChEBI" id="CHEBI:18420"/>
        <label>1</label>
    </ligand>
</feature>
<feature type="binding site" evidence="10">
    <location>
        <position position="214"/>
    </location>
    <ligand>
        <name>Mg(2+)</name>
        <dbReference type="ChEBI" id="CHEBI:18420"/>
        <label>1</label>
        <note>catalytic</note>
    </ligand>
</feature>
<evidence type="ECO:0000256" key="5">
    <source>
        <dbReference type="ARBA" id="ARBA00022723"/>
    </source>
</evidence>
<dbReference type="PRINTS" id="PR00377">
    <property type="entry name" value="IMPHPHTASES"/>
</dbReference>
<evidence type="ECO:0000256" key="10">
    <source>
        <dbReference type="PIRSR" id="PIRSR600760-2"/>
    </source>
</evidence>
<feature type="binding site" evidence="9">
    <location>
        <begin position="89"/>
        <end position="92"/>
    </location>
    <ligand>
        <name>substrate</name>
    </ligand>
</feature>
<evidence type="ECO:0000256" key="8">
    <source>
        <dbReference type="ARBA" id="ARBA00023136"/>
    </source>
</evidence>
<feature type="binding site" evidence="9">
    <location>
        <position position="214"/>
    </location>
    <ligand>
        <name>Mg(2+)</name>
        <dbReference type="ChEBI" id="CHEBI:18420"/>
        <label>2</label>
    </ligand>
</feature>
<dbReference type="HAMAP" id="MF_02095">
    <property type="entry name" value="CysQ"/>
    <property type="match status" value="1"/>
</dbReference>
<dbReference type="PANTHER" id="PTHR43028:SF5">
    <property type="entry name" value="3'(2'),5'-BISPHOSPHATE NUCLEOTIDASE 1"/>
    <property type="match status" value="1"/>
</dbReference>
<dbReference type="InterPro" id="IPR000760">
    <property type="entry name" value="Inositol_monophosphatase-like"/>
</dbReference>
<dbReference type="RefSeq" id="WP_013293134.1">
    <property type="nucleotide sequence ID" value="NC_014394.1"/>
</dbReference>
<dbReference type="Pfam" id="PF00459">
    <property type="entry name" value="Inositol_P"/>
    <property type="match status" value="1"/>
</dbReference>
<dbReference type="GO" id="GO:0008441">
    <property type="term" value="F:3'(2'),5'-bisphosphate nucleotidase activity"/>
    <property type="evidence" value="ECO:0007669"/>
    <property type="project" value="UniProtKB-UniRule"/>
</dbReference>
<feature type="binding site" evidence="9">
    <location>
        <position position="87"/>
    </location>
    <ligand>
        <name>Mg(2+)</name>
        <dbReference type="ChEBI" id="CHEBI:18420"/>
        <label>1</label>
    </ligand>
</feature>
<keyword evidence="7 9" id="KW-0460">Magnesium</keyword>
<dbReference type="EMBL" id="CP002159">
    <property type="protein sequence ID" value="ADL55195.1"/>
    <property type="molecule type" value="Genomic_DNA"/>
</dbReference>
<dbReference type="PROSITE" id="PS00629">
    <property type="entry name" value="IMP_1"/>
    <property type="match status" value="1"/>
</dbReference>
<keyword evidence="4 9" id="KW-0997">Cell inner membrane</keyword>
<comment type="cofactor">
    <cofactor evidence="9 10">
        <name>Mg(2+)</name>
        <dbReference type="ChEBI" id="CHEBI:18420"/>
    </cofactor>
</comment>
<accession>D9SF98</accession>
<dbReference type="NCBIfam" id="TIGR01331">
    <property type="entry name" value="bisphos_cysQ"/>
    <property type="match status" value="1"/>
</dbReference>
<name>D9SF98_GALCS</name>
<dbReference type="PANTHER" id="PTHR43028">
    <property type="entry name" value="3'(2'),5'-BISPHOSPHATE NUCLEOTIDASE 1"/>
    <property type="match status" value="1"/>
</dbReference>
<dbReference type="InterPro" id="IPR050725">
    <property type="entry name" value="CysQ/Inositol_MonoPase"/>
</dbReference>
<keyword evidence="8 9" id="KW-0472">Membrane</keyword>
<dbReference type="KEGG" id="gca:Galf_1167"/>
<dbReference type="FunFam" id="3.30.540.10:FF:000007">
    <property type="entry name" value="3'(2'),5'-bisphosphate nucleotidase CysQ"/>
    <property type="match status" value="1"/>
</dbReference>